<gene>
    <name evidence="1" type="ORF">LCGC14_1718130</name>
</gene>
<dbReference type="InterPro" id="IPR012337">
    <property type="entry name" value="RNaseH-like_sf"/>
</dbReference>
<reference evidence="1" key="1">
    <citation type="journal article" date="2015" name="Nature">
        <title>Complex archaea that bridge the gap between prokaryotes and eukaryotes.</title>
        <authorList>
            <person name="Spang A."/>
            <person name="Saw J.H."/>
            <person name="Jorgensen S.L."/>
            <person name="Zaremba-Niedzwiedzka K."/>
            <person name="Martijn J."/>
            <person name="Lind A.E."/>
            <person name="van Eijk R."/>
            <person name="Schleper C."/>
            <person name="Guy L."/>
            <person name="Ettema T.J."/>
        </authorList>
    </citation>
    <scope>NUCLEOTIDE SEQUENCE</scope>
</reference>
<dbReference type="Gene3D" id="3.30.420.10">
    <property type="entry name" value="Ribonuclease H-like superfamily/Ribonuclease H"/>
    <property type="match status" value="1"/>
</dbReference>
<organism evidence="1">
    <name type="scientific">marine sediment metagenome</name>
    <dbReference type="NCBI Taxonomy" id="412755"/>
    <lineage>
        <taxon>unclassified sequences</taxon>
        <taxon>metagenomes</taxon>
        <taxon>ecological metagenomes</taxon>
    </lineage>
</organism>
<dbReference type="GO" id="GO:0003676">
    <property type="term" value="F:nucleic acid binding"/>
    <property type="evidence" value="ECO:0007669"/>
    <property type="project" value="InterPro"/>
</dbReference>
<accession>A0A0F9HD01</accession>
<sequence>GIVEDRLAVIKLWNVAGEIEAATQAIKWAVDTKTEANLISDYEGIQGWAADWKTNNPWTEAYSSLAKENKNYISEFKYVKAHSKNKWNDYVDKLASEQLKKETKNE</sequence>
<feature type="non-terminal residue" evidence="1">
    <location>
        <position position="1"/>
    </location>
</feature>
<proteinExistence type="predicted"/>
<dbReference type="InterPro" id="IPR036397">
    <property type="entry name" value="RNaseH_sf"/>
</dbReference>
<protein>
    <submittedName>
        <fullName evidence="1">Uncharacterized protein</fullName>
    </submittedName>
</protein>
<comment type="caution">
    <text evidence="1">The sequence shown here is derived from an EMBL/GenBank/DDBJ whole genome shotgun (WGS) entry which is preliminary data.</text>
</comment>
<dbReference type="AlphaFoldDB" id="A0A0F9HD01"/>
<dbReference type="SUPFAM" id="SSF53098">
    <property type="entry name" value="Ribonuclease H-like"/>
    <property type="match status" value="1"/>
</dbReference>
<dbReference type="EMBL" id="LAZR01015418">
    <property type="protein sequence ID" value="KKM13256.1"/>
    <property type="molecule type" value="Genomic_DNA"/>
</dbReference>
<name>A0A0F9HD01_9ZZZZ</name>
<evidence type="ECO:0000313" key="1">
    <source>
        <dbReference type="EMBL" id="KKM13256.1"/>
    </source>
</evidence>